<dbReference type="NCBIfam" id="TIGR00152">
    <property type="entry name" value="dephospho-CoA kinase"/>
    <property type="match status" value="1"/>
</dbReference>
<evidence type="ECO:0000256" key="3">
    <source>
        <dbReference type="ARBA" id="ARBA00022840"/>
    </source>
</evidence>
<dbReference type="GO" id="GO:0005524">
    <property type="term" value="F:ATP binding"/>
    <property type="evidence" value="ECO:0007669"/>
    <property type="project" value="UniProtKB-UniRule"/>
</dbReference>
<keyword evidence="4 5" id="KW-0173">Coenzyme A biosynthesis</keyword>
<evidence type="ECO:0000256" key="2">
    <source>
        <dbReference type="ARBA" id="ARBA00022741"/>
    </source>
</evidence>
<keyword evidence="8" id="KW-1185">Reference proteome</keyword>
<dbReference type="SUPFAM" id="SSF52540">
    <property type="entry name" value="P-loop containing nucleoside triphosphate hydrolases"/>
    <property type="match status" value="1"/>
</dbReference>
<dbReference type="GO" id="GO:0015937">
    <property type="term" value="P:coenzyme A biosynthetic process"/>
    <property type="evidence" value="ECO:0007669"/>
    <property type="project" value="UniProtKB-UniRule"/>
</dbReference>
<comment type="function">
    <text evidence="5">Catalyzes the phosphorylation of the 3'-hydroxyl group of dephosphocoenzyme A to form coenzyme A.</text>
</comment>
<keyword evidence="5" id="KW-0963">Cytoplasm</keyword>
<comment type="pathway">
    <text evidence="5">Cofactor biosynthesis; coenzyme A biosynthesis; CoA from (R)-pantothenate: step 5/5.</text>
</comment>
<dbReference type="PANTHER" id="PTHR10695:SF46">
    <property type="entry name" value="BIFUNCTIONAL COENZYME A SYNTHASE-RELATED"/>
    <property type="match status" value="1"/>
</dbReference>
<evidence type="ECO:0000256" key="1">
    <source>
        <dbReference type="ARBA" id="ARBA00009018"/>
    </source>
</evidence>
<dbReference type="PANTHER" id="PTHR10695">
    <property type="entry name" value="DEPHOSPHO-COA KINASE-RELATED"/>
    <property type="match status" value="1"/>
</dbReference>
<dbReference type="STRING" id="1085623.GNIT_2680"/>
<dbReference type="InterPro" id="IPR001977">
    <property type="entry name" value="Depp_CoAkinase"/>
</dbReference>
<proteinExistence type="inferred from homology"/>
<keyword evidence="3 5" id="KW-0067">ATP-binding</keyword>
<dbReference type="CDD" id="cd02022">
    <property type="entry name" value="DPCK"/>
    <property type="match status" value="1"/>
</dbReference>
<evidence type="ECO:0000313" key="8">
    <source>
        <dbReference type="Proteomes" id="UP000009282"/>
    </source>
</evidence>
<evidence type="ECO:0000256" key="5">
    <source>
        <dbReference type="HAMAP-Rule" id="MF_00376"/>
    </source>
</evidence>
<dbReference type="UniPathway" id="UPA00241">
    <property type="reaction ID" value="UER00356"/>
</dbReference>
<dbReference type="OrthoDB" id="9812943at2"/>
<comment type="subcellular location">
    <subcellularLocation>
        <location evidence="5">Cytoplasm</location>
    </subcellularLocation>
</comment>
<dbReference type="AlphaFoldDB" id="G4QMC5"/>
<dbReference type="EC" id="2.7.1.24" evidence="5 6"/>
<dbReference type="eggNOG" id="COG0237">
    <property type="taxonomic scope" value="Bacteria"/>
</dbReference>
<dbReference type="EMBL" id="CP003060">
    <property type="protein sequence ID" value="AEP30777.1"/>
    <property type="molecule type" value="Genomic_DNA"/>
</dbReference>
<comment type="catalytic activity">
    <reaction evidence="5">
        <text>3'-dephospho-CoA + ATP = ADP + CoA + H(+)</text>
        <dbReference type="Rhea" id="RHEA:18245"/>
        <dbReference type="ChEBI" id="CHEBI:15378"/>
        <dbReference type="ChEBI" id="CHEBI:30616"/>
        <dbReference type="ChEBI" id="CHEBI:57287"/>
        <dbReference type="ChEBI" id="CHEBI:57328"/>
        <dbReference type="ChEBI" id="CHEBI:456216"/>
        <dbReference type="EC" id="2.7.1.24"/>
    </reaction>
</comment>
<dbReference type="HOGENOM" id="CLU_057180_1_2_6"/>
<dbReference type="GO" id="GO:0005737">
    <property type="term" value="C:cytoplasm"/>
    <property type="evidence" value="ECO:0007669"/>
    <property type="project" value="UniProtKB-SubCell"/>
</dbReference>
<evidence type="ECO:0000256" key="6">
    <source>
        <dbReference type="NCBIfam" id="TIGR00152"/>
    </source>
</evidence>
<comment type="similarity">
    <text evidence="1 5">Belongs to the CoaE family.</text>
</comment>
<accession>G4QMC5</accession>
<gene>
    <name evidence="5 7" type="primary">coaE</name>
    <name evidence="7" type="ordered locus">GNIT_2680</name>
</gene>
<dbReference type="Pfam" id="PF01121">
    <property type="entry name" value="CoaE"/>
    <property type="match status" value="1"/>
</dbReference>
<dbReference type="InterPro" id="IPR027417">
    <property type="entry name" value="P-loop_NTPase"/>
</dbReference>
<dbReference type="Proteomes" id="UP000009282">
    <property type="component" value="Chromosome"/>
</dbReference>
<keyword evidence="5" id="KW-0808">Transferase</keyword>
<keyword evidence="5 7" id="KW-0418">Kinase</keyword>
<keyword evidence="2 5" id="KW-0547">Nucleotide-binding</keyword>
<dbReference type="Gene3D" id="3.40.50.300">
    <property type="entry name" value="P-loop containing nucleotide triphosphate hydrolases"/>
    <property type="match status" value="1"/>
</dbReference>
<evidence type="ECO:0000313" key="7">
    <source>
        <dbReference type="EMBL" id="AEP30777.1"/>
    </source>
</evidence>
<dbReference type="PROSITE" id="PS51219">
    <property type="entry name" value="DPCK"/>
    <property type="match status" value="1"/>
</dbReference>
<reference evidence="7 8" key="1">
    <citation type="journal article" date="2011" name="J. Bacteriol.">
        <title>Complete genome sequence of seawater bacterium Glaciecola nitratireducens FR1064T.</title>
        <authorList>
            <person name="Bian F."/>
            <person name="Qin Q.L."/>
            <person name="Xie B.B."/>
            <person name="Shu Y.L."/>
            <person name="Zhang X.Y."/>
            <person name="Yu Y."/>
            <person name="Chen B."/>
            <person name="Chen X.L."/>
            <person name="Zhou B.C."/>
            <person name="Zhang Y.Z."/>
        </authorList>
    </citation>
    <scope>NUCLEOTIDE SEQUENCE [LARGE SCALE GENOMIC DNA]</scope>
    <source>
        <strain evidence="8">JCM 12485 / KCTC 12276 / FR1064</strain>
    </source>
</reference>
<dbReference type="GO" id="GO:0004140">
    <property type="term" value="F:dephospho-CoA kinase activity"/>
    <property type="evidence" value="ECO:0007669"/>
    <property type="project" value="UniProtKB-UniRule"/>
</dbReference>
<evidence type="ECO:0000256" key="4">
    <source>
        <dbReference type="ARBA" id="ARBA00022993"/>
    </source>
</evidence>
<dbReference type="KEGG" id="gni:GNIT_2680"/>
<protein>
    <recommendedName>
        <fullName evidence="5 6">Dephospho-CoA kinase</fullName>
        <ecNumber evidence="5 6">2.7.1.24</ecNumber>
    </recommendedName>
    <alternativeName>
        <fullName evidence="5">Dephosphocoenzyme A kinase</fullName>
    </alternativeName>
</protein>
<organism evidence="7 8">
    <name type="scientific">Glaciecola nitratireducens (strain JCM 12485 / KCTC 12276 / FR1064)</name>
    <dbReference type="NCBI Taxonomy" id="1085623"/>
    <lineage>
        <taxon>Bacteria</taxon>
        <taxon>Pseudomonadati</taxon>
        <taxon>Pseudomonadota</taxon>
        <taxon>Gammaproteobacteria</taxon>
        <taxon>Alteromonadales</taxon>
        <taxon>Alteromonadaceae</taxon>
        <taxon>Brumicola</taxon>
    </lineage>
</organism>
<dbReference type="RefSeq" id="WP_014109650.1">
    <property type="nucleotide sequence ID" value="NC_016041.1"/>
</dbReference>
<feature type="binding site" evidence="5">
    <location>
        <begin position="13"/>
        <end position="18"/>
    </location>
    <ligand>
        <name>ATP</name>
        <dbReference type="ChEBI" id="CHEBI:30616"/>
    </ligand>
</feature>
<sequence length="202" mass="22072">MSKLVIGLTGGIASGKTTVSDLFAKLGIDIIDADVIAREVVAKGTPGLAAIVEKFGDNILTPDLELDRQKLRTIVFSDNAKKDWLNALLHPLIREQMQLQTASATSPYCILSVPLLVENKLNAMVSRTLVVDIDEASQIKRAVARDNSEQAIIESIIASQASRTQRLAAADDVIVNNKDLEWLSAQVQDLHQMYLNIVNKNL</sequence>
<name>G4QMC5_GLANF</name>
<dbReference type="HAMAP" id="MF_00376">
    <property type="entry name" value="Dephospho_CoA_kinase"/>
    <property type="match status" value="1"/>
</dbReference>